<name>A0A3R9F5H3_9PSEU</name>
<comment type="cofactor">
    <cofactor evidence="1">
        <name>NAD(+)</name>
        <dbReference type="ChEBI" id="CHEBI:57540"/>
    </cofactor>
</comment>
<dbReference type="Pfam" id="PF24621">
    <property type="entry name" value="DHQS_C"/>
    <property type="match status" value="1"/>
</dbReference>
<evidence type="ECO:0000313" key="7">
    <source>
        <dbReference type="EMBL" id="RSD16366.1"/>
    </source>
</evidence>
<dbReference type="AlphaFoldDB" id="A0A3R9F5H3"/>
<comment type="cofactor">
    <cofactor evidence="2">
        <name>Co(2+)</name>
        <dbReference type="ChEBI" id="CHEBI:48828"/>
    </cofactor>
</comment>
<accession>A0A3R9F5H3</accession>
<dbReference type="Pfam" id="PF01761">
    <property type="entry name" value="DHQ_synthase"/>
    <property type="match status" value="1"/>
</dbReference>
<evidence type="ECO:0000256" key="4">
    <source>
        <dbReference type="ARBA" id="ARBA00023027"/>
    </source>
</evidence>
<keyword evidence="4" id="KW-0520">NAD</keyword>
<gene>
    <name evidence="7" type="ORF">EIY87_22200</name>
</gene>
<dbReference type="RefSeq" id="WP_125311266.1">
    <property type="nucleotide sequence ID" value="NZ_RSEC01000048.1"/>
</dbReference>
<feature type="domain" description="3-dehydroquinate synthase C-terminal" evidence="6">
    <location>
        <begin position="203"/>
        <end position="328"/>
    </location>
</feature>
<sequence length="387" mass="40847">MTMVTRRTESALEIADTADGWHVQARRVDSYAIRLAPGLLPQLGELLRPVLGPLGAPRVVLVADSGIPDVHRRVARAALAALDVPVTTVEIPAGETSKSVDGLQQLWRQLEDVGTTRRTLLVGLGGGMVCDLLTAAAAIYMRGVPHILVPTTFLAQLDAAIGGKGGVDAVGTKNLLGAFHHPALVVIDPELTTTLPARQLRNGLAEAIKVALVADAELAALLERGPVISGDLGRLTRIVRFAVAAKLALLAPDPFELGDLRRLLNLGHCIGHPLEAATGYTLPHGEAVAIGIAVAAAVATLTGHATQAERDRILRLLAVHQLPVTMPPDLRNQVWAGVQAIRRVRNGVLHLVLPTTPGRCVILDDDRLTRGVFDHAVSALEGWGGQA</sequence>
<evidence type="ECO:0000313" key="8">
    <source>
        <dbReference type="Proteomes" id="UP000267081"/>
    </source>
</evidence>
<evidence type="ECO:0000256" key="2">
    <source>
        <dbReference type="ARBA" id="ARBA00001941"/>
    </source>
</evidence>
<comment type="caution">
    <text evidence="7">The sequence shown here is derived from an EMBL/GenBank/DDBJ whole genome shotgun (WGS) entry which is preliminary data.</text>
</comment>
<keyword evidence="8" id="KW-1185">Reference proteome</keyword>
<keyword evidence="3" id="KW-0479">Metal-binding</keyword>
<dbReference type="Proteomes" id="UP000267081">
    <property type="component" value="Unassembled WGS sequence"/>
</dbReference>
<dbReference type="Gene3D" id="3.40.50.1970">
    <property type="match status" value="1"/>
</dbReference>
<evidence type="ECO:0000259" key="6">
    <source>
        <dbReference type="Pfam" id="PF24621"/>
    </source>
</evidence>
<dbReference type="SUPFAM" id="SSF56796">
    <property type="entry name" value="Dehydroquinate synthase-like"/>
    <property type="match status" value="1"/>
</dbReference>
<protein>
    <submittedName>
        <fullName evidence="7">Iron-containing alcohol dehydrogenase</fullName>
    </submittedName>
</protein>
<reference evidence="7 8" key="1">
    <citation type="submission" date="2018-12" db="EMBL/GenBank/DDBJ databases">
        <title>Amycolatopsis eburnea sp. nov. actinomycete associate with arbuscular mycorrhiza fungal spore.</title>
        <authorList>
            <person name="Lumyong S."/>
            <person name="Chaiya L."/>
        </authorList>
    </citation>
    <scope>NUCLEOTIDE SEQUENCE [LARGE SCALE GENOMIC DNA]</scope>
    <source>
        <strain evidence="7 8">GLM-1</strain>
    </source>
</reference>
<dbReference type="PANTHER" id="PTHR43622">
    <property type="entry name" value="3-DEHYDROQUINATE SYNTHASE"/>
    <property type="match status" value="1"/>
</dbReference>
<dbReference type="GO" id="GO:0046872">
    <property type="term" value="F:metal ion binding"/>
    <property type="evidence" value="ECO:0007669"/>
    <property type="project" value="UniProtKB-KW"/>
</dbReference>
<dbReference type="EMBL" id="RSEC01000048">
    <property type="protein sequence ID" value="RSD16366.1"/>
    <property type="molecule type" value="Genomic_DNA"/>
</dbReference>
<dbReference type="InterPro" id="IPR030960">
    <property type="entry name" value="DHQS/DOIS_N"/>
</dbReference>
<dbReference type="InterPro" id="IPR050071">
    <property type="entry name" value="Dehydroquinate_synthase"/>
</dbReference>
<dbReference type="Gene3D" id="1.20.1090.10">
    <property type="entry name" value="Dehydroquinate synthase-like - alpha domain"/>
    <property type="match status" value="1"/>
</dbReference>
<dbReference type="OrthoDB" id="9806583at2"/>
<dbReference type="CDD" id="cd08195">
    <property type="entry name" value="DHQS"/>
    <property type="match status" value="1"/>
</dbReference>
<evidence type="ECO:0000256" key="1">
    <source>
        <dbReference type="ARBA" id="ARBA00001911"/>
    </source>
</evidence>
<organism evidence="7 8">
    <name type="scientific">Amycolatopsis eburnea</name>
    <dbReference type="NCBI Taxonomy" id="2267691"/>
    <lineage>
        <taxon>Bacteria</taxon>
        <taxon>Bacillati</taxon>
        <taxon>Actinomycetota</taxon>
        <taxon>Actinomycetes</taxon>
        <taxon>Pseudonocardiales</taxon>
        <taxon>Pseudonocardiaceae</taxon>
        <taxon>Amycolatopsis</taxon>
    </lineage>
</organism>
<feature type="domain" description="3-dehydroquinate synthase N-terminal" evidence="5">
    <location>
        <begin position="89"/>
        <end position="201"/>
    </location>
</feature>
<evidence type="ECO:0000256" key="3">
    <source>
        <dbReference type="ARBA" id="ARBA00022723"/>
    </source>
</evidence>
<proteinExistence type="predicted"/>
<dbReference type="InterPro" id="IPR056179">
    <property type="entry name" value="DHQS_C"/>
</dbReference>
<dbReference type="GO" id="GO:0003856">
    <property type="term" value="F:3-dehydroquinate synthase activity"/>
    <property type="evidence" value="ECO:0007669"/>
    <property type="project" value="TreeGrafter"/>
</dbReference>
<evidence type="ECO:0000259" key="5">
    <source>
        <dbReference type="Pfam" id="PF01761"/>
    </source>
</evidence>
<dbReference type="PANTHER" id="PTHR43622:SF1">
    <property type="entry name" value="3-DEHYDROQUINATE SYNTHASE"/>
    <property type="match status" value="1"/>
</dbReference>